<keyword evidence="4" id="KW-0413">Isomerase</keyword>
<dbReference type="EC" id="5.3.3.10" evidence="4"/>
<dbReference type="FunFam" id="3.90.850.10:FF:000002">
    <property type="entry name" value="2-hydroxyhepta-2,4-diene-1,7-dioate isomerase"/>
    <property type="match status" value="1"/>
</dbReference>
<keyword evidence="1" id="KW-0479">Metal-binding</keyword>
<evidence type="ECO:0000313" key="4">
    <source>
        <dbReference type="EMBL" id="ADH63419.1"/>
    </source>
</evidence>
<dbReference type="eggNOG" id="COG0179">
    <property type="taxonomic scope" value="Bacteria"/>
</dbReference>
<dbReference type="InterPro" id="IPR036663">
    <property type="entry name" value="Fumarylacetoacetase_C_sf"/>
</dbReference>
<keyword evidence="5" id="KW-1185">Reference proteome</keyword>
<dbReference type="Gene3D" id="3.90.850.10">
    <property type="entry name" value="Fumarylacetoacetase-like, C-terminal domain"/>
    <property type="match status" value="1"/>
</dbReference>
<dbReference type="AlphaFoldDB" id="D7BF66"/>
<evidence type="ECO:0000256" key="1">
    <source>
        <dbReference type="ARBA" id="ARBA00022723"/>
    </source>
</evidence>
<sequence length="247" mass="27165">MLIVRFNQGGWGVLEGEHVIETDGPGGNPTGRQFELPSVRLRAPATPSKIVCVGRNYLDHIKEMGNDSGDLPKEPGIFLKGPNTLADPDEAVPYPHFTENLHYEGELAVIIGRRMKNVSESEALDGVLGYTCALDLTARDRQKTDLQWVRAKSADKFLPLGPWIETRLDPQDTVLRTYVNGELRQEAHTSLMIFPVAKVLAYVSEFMTLEPGDVLITGTPEGVGPLQRGDRVEVAIEGVGTLHTRIV</sequence>
<organism evidence="4 5">
    <name type="scientific">Allomeiothermus silvanus (strain ATCC 700542 / DSM 9946 / NBRC 106475 / NCIMB 13440 / VI-R2)</name>
    <name type="common">Thermus silvanus</name>
    <dbReference type="NCBI Taxonomy" id="526227"/>
    <lineage>
        <taxon>Bacteria</taxon>
        <taxon>Thermotogati</taxon>
        <taxon>Deinococcota</taxon>
        <taxon>Deinococci</taxon>
        <taxon>Thermales</taxon>
        <taxon>Thermaceae</taxon>
        <taxon>Allomeiothermus</taxon>
    </lineage>
</organism>
<proteinExistence type="predicted"/>
<feature type="domain" description="Rv2993c-like N-terminal" evidence="3">
    <location>
        <begin position="1"/>
        <end position="44"/>
    </location>
</feature>
<dbReference type="PANTHER" id="PTHR11820:SF7">
    <property type="entry name" value="ACYLPYRUVASE FAHD1, MITOCHONDRIAL"/>
    <property type="match status" value="1"/>
</dbReference>
<accession>D7BF66</accession>
<feature type="domain" description="Fumarylacetoacetase-like C-terminal" evidence="2">
    <location>
        <begin position="49"/>
        <end position="247"/>
    </location>
</feature>
<dbReference type="PANTHER" id="PTHR11820">
    <property type="entry name" value="ACYLPYRUVASE"/>
    <property type="match status" value="1"/>
</dbReference>
<dbReference type="Proteomes" id="UP000001916">
    <property type="component" value="Chromosome"/>
</dbReference>
<dbReference type="Pfam" id="PF10370">
    <property type="entry name" value="Rv2993c-like_N"/>
    <property type="match status" value="1"/>
</dbReference>
<dbReference type="OrthoDB" id="9805307at2"/>
<dbReference type="GO" id="GO:0046872">
    <property type="term" value="F:metal ion binding"/>
    <property type="evidence" value="ECO:0007669"/>
    <property type="project" value="UniProtKB-KW"/>
</dbReference>
<name>D7BF66_ALLS1</name>
<dbReference type="SUPFAM" id="SSF56529">
    <property type="entry name" value="FAH"/>
    <property type="match status" value="1"/>
</dbReference>
<gene>
    <name evidence="4" type="ordered locus">Mesil_1529</name>
</gene>
<reference evidence="4 5" key="1">
    <citation type="journal article" date="2010" name="Stand. Genomic Sci.">
        <title>Complete genome sequence of Meiothermus silvanus type strain (VI-R2).</title>
        <authorList>
            <person name="Sikorski J."/>
            <person name="Tindall B.J."/>
            <person name="Lowry S."/>
            <person name="Lucas S."/>
            <person name="Nolan M."/>
            <person name="Copeland A."/>
            <person name="Glavina Del Rio T."/>
            <person name="Tice H."/>
            <person name="Cheng J.F."/>
            <person name="Han C."/>
            <person name="Pitluck S."/>
            <person name="Liolios K."/>
            <person name="Ivanova N."/>
            <person name="Mavromatis K."/>
            <person name="Mikhailova N."/>
            <person name="Pati A."/>
            <person name="Goodwin L."/>
            <person name="Chen A."/>
            <person name="Palaniappan K."/>
            <person name="Land M."/>
            <person name="Hauser L."/>
            <person name="Chang Y.J."/>
            <person name="Jeffries C.D."/>
            <person name="Rohde M."/>
            <person name="Goker M."/>
            <person name="Woyke T."/>
            <person name="Bristow J."/>
            <person name="Eisen J.A."/>
            <person name="Markowitz V."/>
            <person name="Hugenholtz P."/>
            <person name="Kyrpides N.C."/>
            <person name="Klenk H.P."/>
            <person name="Lapidus A."/>
        </authorList>
    </citation>
    <scope>NUCLEOTIDE SEQUENCE [LARGE SCALE GENOMIC DNA]</scope>
    <source>
        <strain evidence="5">ATCC 700542 / DSM 9946 / VI-R2</strain>
    </source>
</reference>
<dbReference type="InterPro" id="IPR011234">
    <property type="entry name" value="Fumarylacetoacetase-like_C"/>
</dbReference>
<dbReference type="GO" id="GO:0019752">
    <property type="term" value="P:carboxylic acid metabolic process"/>
    <property type="evidence" value="ECO:0007669"/>
    <property type="project" value="UniProtKB-ARBA"/>
</dbReference>
<dbReference type="EMBL" id="CP002042">
    <property type="protein sequence ID" value="ADH63419.1"/>
    <property type="molecule type" value="Genomic_DNA"/>
</dbReference>
<dbReference type="InterPro" id="IPR018833">
    <property type="entry name" value="Rv2993c-like_N"/>
</dbReference>
<dbReference type="GO" id="GO:0018773">
    <property type="term" value="F:acetylpyruvate hydrolase activity"/>
    <property type="evidence" value="ECO:0007669"/>
    <property type="project" value="TreeGrafter"/>
</dbReference>
<dbReference type="RefSeq" id="WP_013157984.1">
    <property type="nucleotide sequence ID" value="NC_014212.1"/>
</dbReference>
<evidence type="ECO:0000259" key="2">
    <source>
        <dbReference type="Pfam" id="PF01557"/>
    </source>
</evidence>
<dbReference type="HOGENOM" id="CLU_028458_4_2_0"/>
<evidence type="ECO:0000313" key="5">
    <source>
        <dbReference type="Proteomes" id="UP000001916"/>
    </source>
</evidence>
<protein>
    <submittedName>
        <fullName evidence="4">5-carboxymethyl-2-hydroxymuconateDelta-isomerase</fullName>
        <ecNumber evidence="4">5.3.3.10</ecNumber>
    </submittedName>
</protein>
<dbReference type="Pfam" id="PF01557">
    <property type="entry name" value="FAA_hydrolase"/>
    <property type="match status" value="1"/>
</dbReference>
<dbReference type="GO" id="GO:0008704">
    <property type="term" value="F:5-carboxymethyl-2-hydroxymuconate delta-isomerase activity"/>
    <property type="evidence" value="ECO:0007669"/>
    <property type="project" value="UniProtKB-EC"/>
</dbReference>
<dbReference type="KEGG" id="msv:Mesil_1529"/>
<evidence type="ECO:0000259" key="3">
    <source>
        <dbReference type="Pfam" id="PF10370"/>
    </source>
</evidence>
<dbReference type="STRING" id="526227.Mesil_1529"/>
<dbReference type="Gene3D" id="2.30.30.370">
    <property type="entry name" value="FAH"/>
    <property type="match status" value="1"/>
</dbReference>